<gene>
    <name evidence="1" type="ORF">TorRG33x02_322550</name>
</gene>
<proteinExistence type="predicted"/>
<dbReference type="Proteomes" id="UP000237000">
    <property type="component" value="Unassembled WGS sequence"/>
</dbReference>
<reference evidence="2" key="1">
    <citation type="submission" date="2016-06" db="EMBL/GenBank/DDBJ databases">
        <title>Parallel loss of symbiosis genes in relatives of nitrogen-fixing non-legume Parasponia.</title>
        <authorList>
            <person name="Van Velzen R."/>
            <person name="Holmer R."/>
            <person name="Bu F."/>
            <person name="Rutten L."/>
            <person name="Van Zeijl A."/>
            <person name="Liu W."/>
            <person name="Santuari L."/>
            <person name="Cao Q."/>
            <person name="Sharma T."/>
            <person name="Shen D."/>
            <person name="Roswanjaya Y."/>
            <person name="Wardhani T."/>
            <person name="Kalhor M.S."/>
            <person name="Jansen J."/>
            <person name="Van den Hoogen J."/>
            <person name="Gungor B."/>
            <person name="Hartog M."/>
            <person name="Hontelez J."/>
            <person name="Verver J."/>
            <person name="Yang W.-C."/>
            <person name="Schijlen E."/>
            <person name="Repin R."/>
            <person name="Schilthuizen M."/>
            <person name="Schranz E."/>
            <person name="Heidstra R."/>
            <person name="Miyata K."/>
            <person name="Fedorova E."/>
            <person name="Kohlen W."/>
            <person name="Bisseling T."/>
            <person name="Smit S."/>
            <person name="Geurts R."/>
        </authorList>
    </citation>
    <scope>NUCLEOTIDE SEQUENCE [LARGE SCALE GENOMIC DNA]</scope>
    <source>
        <strain evidence="2">cv. RG33-2</strain>
    </source>
</reference>
<name>A0A2P5BFY6_TREOI</name>
<accession>A0A2P5BFY6</accession>
<comment type="caution">
    <text evidence="1">The sequence shown here is derived from an EMBL/GenBank/DDBJ whole genome shotgun (WGS) entry which is preliminary data.</text>
</comment>
<organism evidence="1 2">
    <name type="scientific">Trema orientale</name>
    <name type="common">Charcoal tree</name>
    <name type="synonym">Celtis orientalis</name>
    <dbReference type="NCBI Taxonomy" id="63057"/>
    <lineage>
        <taxon>Eukaryota</taxon>
        <taxon>Viridiplantae</taxon>
        <taxon>Streptophyta</taxon>
        <taxon>Embryophyta</taxon>
        <taxon>Tracheophyta</taxon>
        <taxon>Spermatophyta</taxon>
        <taxon>Magnoliopsida</taxon>
        <taxon>eudicotyledons</taxon>
        <taxon>Gunneridae</taxon>
        <taxon>Pentapetalae</taxon>
        <taxon>rosids</taxon>
        <taxon>fabids</taxon>
        <taxon>Rosales</taxon>
        <taxon>Cannabaceae</taxon>
        <taxon>Trema</taxon>
    </lineage>
</organism>
<keyword evidence="2" id="KW-1185">Reference proteome</keyword>
<dbReference type="InParanoid" id="A0A2P5BFY6"/>
<dbReference type="EMBL" id="JXTC01000531">
    <property type="protein sequence ID" value="PON47700.1"/>
    <property type="molecule type" value="Genomic_DNA"/>
</dbReference>
<dbReference type="AlphaFoldDB" id="A0A2P5BFY6"/>
<evidence type="ECO:0000313" key="2">
    <source>
        <dbReference type="Proteomes" id="UP000237000"/>
    </source>
</evidence>
<sequence length="63" mass="7143">MVEASLKATHAMIDSMYSIRVIDLDLTGNARGTDEITDNKSEKYEVTNNESEKARLLITRVKR</sequence>
<dbReference type="OrthoDB" id="10341624at2759"/>
<protein>
    <submittedName>
        <fullName evidence="1">Uncharacterized protein</fullName>
    </submittedName>
</protein>
<evidence type="ECO:0000313" key="1">
    <source>
        <dbReference type="EMBL" id="PON47700.1"/>
    </source>
</evidence>